<keyword evidence="2" id="KW-0645">Protease</keyword>
<dbReference type="Gene3D" id="3.30.2010.10">
    <property type="entry name" value="Metalloproteases ('zincins'), catalytic domain"/>
    <property type="match status" value="1"/>
</dbReference>
<keyword evidence="3" id="KW-0479">Metal-binding</keyword>
<reference evidence="8 9" key="1">
    <citation type="journal article" date="2013" name="Antonie Van Leeuwenhoek">
        <title>Dongia rigui sp. nov., isolated from freshwater of a large wetland in Korea.</title>
        <authorList>
            <person name="Baik K.S."/>
            <person name="Hwang Y.M."/>
            <person name="Choi J.S."/>
            <person name="Kwon J."/>
            <person name="Seong C.N."/>
        </authorList>
    </citation>
    <scope>NUCLEOTIDE SEQUENCE [LARGE SCALE GENOMIC DNA]</scope>
    <source>
        <strain evidence="8 9">04SU4-P</strain>
    </source>
</reference>
<feature type="domain" description="Peptidase M48" evidence="7">
    <location>
        <begin position="46"/>
        <end position="238"/>
    </location>
</feature>
<keyword evidence="9" id="KW-1185">Reference proteome</keyword>
<dbReference type="InterPro" id="IPR051156">
    <property type="entry name" value="Mito/Outer_Membr_Metalloprot"/>
</dbReference>
<dbReference type="PANTHER" id="PTHR22726">
    <property type="entry name" value="METALLOENDOPEPTIDASE OMA1"/>
    <property type="match status" value="1"/>
</dbReference>
<proteinExistence type="predicted"/>
<dbReference type="Pfam" id="PF01435">
    <property type="entry name" value="Peptidase_M48"/>
    <property type="match status" value="1"/>
</dbReference>
<evidence type="ECO:0000259" key="7">
    <source>
        <dbReference type="Pfam" id="PF01435"/>
    </source>
</evidence>
<evidence type="ECO:0000256" key="2">
    <source>
        <dbReference type="ARBA" id="ARBA00022670"/>
    </source>
</evidence>
<dbReference type="CDD" id="cd07324">
    <property type="entry name" value="M48C_Oma1-like"/>
    <property type="match status" value="1"/>
</dbReference>
<name>A0ABU5E0W2_9PROT</name>
<protein>
    <submittedName>
        <fullName evidence="8">M48 family metalloprotease</fullName>
        <ecNumber evidence="8">3.4.24.-</ecNumber>
    </submittedName>
</protein>
<evidence type="ECO:0000256" key="4">
    <source>
        <dbReference type="ARBA" id="ARBA00022801"/>
    </source>
</evidence>
<dbReference type="GO" id="GO:0008237">
    <property type="term" value="F:metallopeptidase activity"/>
    <property type="evidence" value="ECO:0007669"/>
    <property type="project" value="UniProtKB-KW"/>
</dbReference>
<evidence type="ECO:0000256" key="1">
    <source>
        <dbReference type="ARBA" id="ARBA00001947"/>
    </source>
</evidence>
<keyword evidence="4 8" id="KW-0378">Hydrolase</keyword>
<organism evidence="8 9">
    <name type="scientific">Dongia rigui</name>
    <dbReference type="NCBI Taxonomy" id="940149"/>
    <lineage>
        <taxon>Bacteria</taxon>
        <taxon>Pseudomonadati</taxon>
        <taxon>Pseudomonadota</taxon>
        <taxon>Alphaproteobacteria</taxon>
        <taxon>Rhodospirillales</taxon>
        <taxon>Dongiaceae</taxon>
        <taxon>Dongia</taxon>
    </lineage>
</organism>
<gene>
    <name evidence="8" type="ORF">SMD31_14635</name>
</gene>
<dbReference type="RefSeq" id="WP_320501640.1">
    <property type="nucleotide sequence ID" value="NZ_JAXCLX010000002.1"/>
</dbReference>
<sequence length="462" mass="50288">MINRANATQVCRRIGAQIGTLLLALSLALPAGPALAQQRALSLIRDAEIESTIRAYADPLFRAAGLDPLAIRVLLVNEDSINAFVAGGQRLFINTGLLLRADTPNQVKGVIAHETGHIAGAHLSRIQDELKNATIEQIIGMLLGAGAAVASGNGGAVIAGTTLGNEIAKRSLLQYSRTQEAAADQAGMGFLDATHQSSRGMAEFFEKLEEQEFLLPQNQDPYLLTHPLTTDRVSAVEQHVSESAYSDAKDPPEDIARHERMVAKLKGYIWPLQRVEQEFPKTDTSIGARYARAIALFRVSRMPEALQLMDSLLADIPNDPYFLEQKAQILFENGKLREALPLYTAAFNQLPTEPLLGLEVAQVEIELEEPELTKSAIRHLEAVTTIEPRNSRAWYFLSVAYGRDGNLPMSSLAQAEQAMAQGNSDEAWAQAKRALEGLPAGSPGWLKANDIISEAQMIKANK</sequence>
<evidence type="ECO:0000256" key="5">
    <source>
        <dbReference type="ARBA" id="ARBA00022833"/>
    </source>
</evidence>
<dbReference type="InterPro" id="IPR011990">
    <property type="entry name" value="TPR-like_helical_dom_sf"/>
</dbReference>
<dbReference type="EMBL" id="JAXCLX010000002">
    <property type="protein sequence ID" value="MDY0873176.1"/>
    <property type="molecule type" value="Genomic_DNA"/>
</dbReference>
<dbReference type="PANTHER" id="PTHR22726:SF1">
    <property type="entry name" value="METALLOENDOPEPTIDASE OMA1, MITOCHONDRIAL"/>
    <property type="match status" value="1"/>
</dbReference>
<evidence type="ECO:0000313" key="8">
    <source>
        <dbReference type="EMBL" id="MDY0873176.1"/>
    </source>
</evidence>
<dbReference type="SUPFAM" id="SSF48452">
    <property type="entry name" value="TPR-like"/>
    <property type="match status" value="1"/>
</dbReference>
<dbReference type="Proteomes" id="UP001271769">
    <property type="component" value="Unassembled WGS sequence"/>
</dbReference>
<comment type="cofactor">
    <cofactor evidence="1">
        <name>Zn(2+)</name>
        <dbReference type="ChEBI" id="CHEBI:29105"/>
    </cofactor>
</comment>
<evidence type="ECO:0000256" key="6">
    <source>
        <dbReference type="ARBA" id="ARBA00023049"/>
    </source>
</evidence>
<evidence type="ECO:0000256" key="3">
    <source>
        <dbReference type="ARBA" id="ARBA00022723"/>
    </source>
</evidence>
<comment type="caution">
    <text evidence="8">The sequence shown here is derived from an EMBL/GenBank/DDBJ whole genome shotgun (WGS) entry which is preliminary data.</text>
</comment>
<keyword evidence="5" id="KW-0862">Zinc</keyword>
<dbReference type="Gene3D" id="1.25.40.10">
    <property type="entry name" value="Tetratricopeptide repeat domain"/>
    <property type="match status" value="1"/>
</dbReference>
<keyword evidence="6 8" id="KW-0482">Metalloprotease</keyword>
<dbReference type="EC" id="3.4.24.-" evidence="8"/>
<dbReference type="InterPro" id="IPR001915">
    <property type="entry name" value="Peptidase_M48"/>
</dbReference>
<evidence type="ECO:0000313" key="9">
    <source>
        <dbReference type="Proteomes" id="UP001271769"/>
    </source>
</evidence>
<accession>A0ABU5E0W2</accession>